<dbReference type="PANTHER" id="PTHR43464:SF78">
    <property type="entry name" value="SLR1117 PROTEIN"/>
    <property type="match status" value="1"/>
</dbReference>
<keyword evidence="3" id="KW-1185">Reference proteome</keyword>
<dbReference type="InterPro" id="IPR029063">
    <property type="entry name" value="SAM-dependent_MTases_sf"/>
</dbReference>
<reference evidence="2 3" key="1">
    <citation type="submission" date="2019-09" db="EMBL/GenBank/DDBJ databases">
        <authorList>
            <person name="Chen X.-Y."/>
        </authorList>
    </citation>
    <scope>NUCLEOTIDE SEQUENCE [LARGE SCALE GENOMIC DNA]</scope>
    <source>
        <strain evidence="2 3">NY5</strain>
    </source>
</reference>
<gene>
    <name evidence="2" type="ORF">F0M18_01565</name>
</gene>
<evidence type="ECO:0000313" key="3">
    <source>
        <dbReference type="Proteomes" id="UP000323708"/>
    </source>
</evidence>
<accession>A0A5B0X499</accession>
<keyword evidence="2" id="KW-0808">Transferase</keyword>
<name>A0A5B0X499_9GAMM</name>
<comment type="caution">
    <text evidence="2">The sequence shown here is derived from an EMBL/GenBank/DDBJ whole genome shotgun (WGS) entry which is preliminary data.</text>
</comment>
<dbReference type="InterPro" id="IPR041698">
    <property type="entry name" value="Methyltransf_25"/>
</dbReference>
<protein>
    <submittedName>
        <fullName evidence="2">Class I SAM-dependent methyltransferase</fullName>
    </submittedName>
</protein>
<dbReference type="Pfam" id="PF13649">
    <property type="entry name" value="Methyltransf_25"/>
    <property type="match status" value="1"/>
</dbReference>
<sequence length="250" mass="27318">MDDLALLIDLHRHQHRQGPGSAAVTARAMTLAGLDTARGLRVADIGCGTGAAALQLAAQFGADVTAVDFAAEFIGQLDAAAREQSLSERVHPLVCAMESLPFADAEFDLIWSEGAIYNMGFVDGIRAWRRFLKPGGTLVVSEITWLTGSRPEALERYWLDAYPEIASAGAKLAQLEANGYDLQAYFSLPADCWLENYYLPLQEAFPAFLARHENDPAARNLVAAEQEEIALYRAHQSYYGYGMYIARVAG</sequence>
<dbReference type="Proteomes" id="UP000323708">
    <property type="component" value="Unassembled WGS sequence"/>
</dbReference>
<organism evidence="2 3">
    <name type="scientific">Pseudohalioglobus sediminis</name>
    <dbReference type="NCBI Taxonomy" id="2606449"/>
    <lineage>
        <taxon>Bacteria</taxon>
        <taxon>Pseudomonadati</taxon>
        <taxon>Pseudomonadota</taxon>
        <taxon>Gammaproteobacteria</taxon>
        <taxon>Cellvibrionales</taxon>
        <taxon>Halieaceae</taxon>
        <taxon>Pseudohalioglobus</taxon>
    </lineage>
</organism>
<proteinExistence type="predicted"/>
<dbReference type="GO" id="GO:0032259">
    <property type="term" value="P:methylation"/>
    <property type="evidence" value="ECO:0007669"/>
    <property type="project" value="UniProtKB-KW"/>
</dbReference>
<keyword evidence="2" id="KW-0489">Methyltransferase</keyword>
<dbReference type="RefSeq" id="WP_149609623.1">
    <property type="nucleotide sequence ID" value="NZ_VTUX01000001.1"/>
</dbReference>
<feature type="domain" description="Methyltransferase" evidence="1">
    <location>
        <begin position="42"/>
        <end position="136"/>
    </location>
</feature>
<evidence type="ECO:0000313" key="2">
    <source>
        <dbReference type="EMBL" id="KAA1194154.1"/>
    </source>
</evidence>
<evidence type="ECO:0000259" key="1">
    <source>
        <dbReference type="Pfam" id="PF13649"/>
    </source>
</evidence>
<dbReference type="Gene3D" id="3.40.50.150">
    <property type="entry name" value="Vaccinia Virus protein VP39"/>
    <property type="match status" value="1"/>
</dbReference>
<dbReference type="EMBL" id="VTUX01000001">
    <property type="protein sequence ID" value="KAA1194154.1"/>
    <property type="molecule type" value="Genomic_DNA"/>
</dbReference>
<dbReference type="GO" id="GO:0008168">
    <property type="term" value="F:methyltransferase activity"/>
    <property type="evidence" value="ECO:0007669"/>
    <property type="project" value="UniProtKB-KW"/>
</dbReference>
<dbReference type="PANTHER" id="PTHR43464">
    <property type="entry name" value="METHYLTRANSFERASE"/>
    <property type="match status" value="1"/>
</dbReference>
<dbReference type="AlphaFoldDB" id="A0A5B0X499"/>
<dbReference type="SUPFAM" id="SSF53335">
    <property type="entry name" value="S-adenosyl-L-methionine-dependent methyltransferases"/>
    <property type="match status" value="1"/>
</dbReference>
<dbReference type="CDD" id="cd02440">
    <property type="entry name" value="AdoMet_MTases"/>
    <property type="match status" value="1"/>
</dbReference>